<evidence type="ECO:0000256" key="4">
    <source>
        <dbReference type="ARBA" id="ARBA00022729"/>
    </source>
</evidence>
<dbReference type="SUPFAM" id="SSF51445">
    <property type="entry name" value="(Trans)glycosidases"/>
    <property type="match status" value="1"/>
</dbReference>
<comment type="function">
    <text evidence="1">Alpha-L-fucosidase is responsible for hydrolyzing the alpha-1,6-linked fucose joined to the reducing-end N-acetylglucosamine of the carbohydrate moieties of glycoproteins.</text>
</comment>
<dbReference type="GO" id="GO:0006004">
    <property type="term" value="P:fucose metabolic process"/>
    <property type="evidence" value="ECO:0007669"/>
    <property type="project" value="InterPro"/>
</dbReference>
<dbReference type="InterPro" id="IPR016286">
    <property type="entry name" value="FUC_metazoa-typ"/>
</dbReference>
<protein>
    <recommendedName>
        <fullName evidence="3">alpha-L-fucosidase</fullName>
        <ecNumber evidence="3">3.2.1.51</ecNumber>
    </recommendedName>
</protein>
<comment type="similarity">
    <text evidence="2">Belongs to the glycosyl hydrolase 29 family.</text>
</comment>
<evidence type="ECO:0000256" key="6">
    <source>
        <dbReference type="ARBA" id="ARBA00023295"/>
    </source>
</evidence>
<dbReference type="RefSeq" id="WP_136060518.1">
    <property type="nucleotide sequence ID" value="NZ_CAAHFH010000001.1"/>
</dbReference>
<evidence type="ECO:0000256" key="3">
    <source>
        <dbReference type="ARBA" id="ARBA00012662"/>
    </source>
</evidence>
<evidence type="ECO:0000313" key="11">
    <source>
        <dbReference type="Proteomes" id="UP000346198"/>
    </source>
</evidence>
<dbReference type="InterPro" id="IPR017853">
    <property type="entry name" value="GH"/>
</dbReference>
<dbReference type="PANTHER" id="PTHR10030">
    <property type="entry name" value="ALPHA-L-FUCOSIDASE"/>
    <property type="match status" value="1"/>
</dbReference>
<evidence type="ECO:0000256" key="1">
    <source>
        <dbReference type="ARBA" id="ARBA00004071"/>
    </source>
</evidence>
<dbReference type="GO" id="GO:0016139">
    <property type="term" value="P:glycoside catabolic process"/>
    <property type="evidence" value="ECO:0007669"/>
    <property type="project" value="TreeGrafter"/>
</dbReference>
<accession>A0A6C2UI48</accession>
<dbReference type="AlphaFoldDB" id="A0A6C2UI48"/>
<feature type="signal peptide" evidence="8">
    <location>
        <begin position="1"/>
        <end position="22"/>
    </location>
</feature>
<name>A0A6C2UI48_9BACT</name>
<evidence type="ECO:0000259" key="9">
    <source>
        <dbReference type="Pfam" id="PF01120"/>
    </source>
</evidence>
<dbReference type="GO" id="GO:0004560">
    <property type="term" value="F:alpha-L-fucosidase activity"/>
    <property type="evidence" value="ECO:0007669"/>
    <property type="project" value="InterPro"/>
</dbReference>
<organism evidence="10 11">
    <name type="scientific">Pontiella sulfatireligans</name>
    <dbReference type="NCBI Taxonomy" id="2750658"/>
    <lineage>
        <taxon>Bacteria</taxon>
        <taxon>Pseudomonadati</taxon>
        <taxon>Kiritimatiellota</taxon>
        <taxon>Kiritimatiellia</taxon>
        <taxon>Kiritimatiellales</taxon>
        <taxon>Pontiellaceae</taxon>
        <taxon>Pontiella</taxon>
    </lineage>
</organism>
<evidence type="ECO:0000256" key="8">
    <source>
        <dbReference type="SAM" id="SignalP"/>
    </source>
</evidence>
<dbReference type="PIRSF" id="PIRSF001092">
    <property type="entry name" value="Alpha-L-fucosidase"/>
    <property type="match status" value="1"/>
</dbReference>
<keyword evidence="5" id="KW-0378">Hydrolase</keyword>
<evidence type="ECO:0000256" key="2">
    <source>
        <dbReference type="ARBA" id="ARBA00007951"/>
    </source>
</evidence>
<gene>
    <name evidence="10" type="ORF">SCARR_01147</name>
</gene>
<keyword evidence="11" id="KW-1185">Reference proteome</keyword>
<keyword evidence="6" id="KW-0326">Glycosidase</keyword>
<dbReference type="Gene3D" id="3.20.20.80">
    <property type="entry name" value="Glycosidases"/>
    <property type="match status" value="1"/>
</dbReference>
<keyword evidence="4 8" id="KW-0732">Signal</keyword>
<feature type="chain" id="PRO_5025565433" description="alpha-L-fucosidase" evidence="8">
    <location>
        <begin position="23"/>
        <end position="472"/>
    </location>
</feature>
<reference evidence="10 11" key="1">
    <citation type="submission" date="2019-04" db="EMBL/GenBank/DDBJ databases">
        <authorList>
            <person name="Van Vliet M D."/>
        </authorList>
    </citation>
    <scope>NUCLEOTIDE SEQUENCE [LARGE SCALE GENOMIC DNA]</scope>
    <source>
        <strain evidence="10 11">F21</strain>
    </source>
</reference>
<dbReference type="InterPro" id="IPR057739">
    <property type="entry name" value="Glyco_hydro_29_N"/>
</dbReference>
<sequence>MIKNTLTLLVVLLTLTTALTFAGGGGKYHPELKTNPDTLKEFQDWRFGMFIHWGPVTLKGTEIGWSRGREVPTEEYDELYKQFNPAQFNAEEWVSIVKNAGMKYLVITTKHHDGFCLWPTQQRPWISADKQLDTPYSIAQTPFKRDILRELADACKKEGIAFCTYYSVPDWYHYDWTPRRATRVWEPTASGKSEILDFRPTTNAQIMRYNDFMKQQCKELIESYQPRLMWFDNVWPYPHENQAWTEKDGADIYAYLKGLDDKLVINNRLNRHTQGKLSWEERTGDWDTPEKKMGNYSETPWETCDTICNQWAWKADDNMKSFKTSMQILINAAGGNGNFLYNVGPTAAGIIEPRQASRLREMGDWLKQYGESIYETHGGPFKPQGNVLSTRKGRTIYIHLLNSEKQALLPLLRSEILEYEVLTGGNVELGTAKAGNTKITLDDNATREIDAIVCLKLKQSAMEIEATEFLTF</sequence>
<dbReference type="SMART" id="SM00812">
    <property type="entry name" value="Alpha_L_fucos"/>
    <property type="match status" value="1"/>
</dbReference>
<evidence type="ECO:0000256" key="5">
    <source>
        <dbReference type="ARBA" id="ARBA00022801"/>
    </source>
</evidence>
<dbReference type="PANTHER" id="PTHR10030:SF37">
    <property type="entry name" value="ALPHA-L-FUCOSIDASE-RELATED"/>
    <property type="match status" value="1"/>
</dbReference>
<dbReference type="InterPro" id="IPR000933">
    <property type="entry name" value="Glyco_hydro_29"/>
</dbReference>
<feature type="site" description="May be important for catalysis" evidence="7">
    <location>
        <position position="304"/>
    </location>
</feature>
<proteinExistence type="inferred from homology"/>
<dbReference type="GO" id="GO:0005764">
    <property type="term" value="C:lysosome"/>
    <property type="evidence" value="ECO:0007669"/>
    <property type="project" value="TreeGrafter"/>
</dbReference>
<evidence type="ECO:0000313" key="10">
    <source>
        <dbReference type="EMBL" id="VGO19091.1"/>
    </source>
</evidence>
<dbReference type="Pfam" id="PF01120">
    <property type="entry name" value="Alpha_L_fucos"/>
    <property type="match status" value="1"/>
</dbReference>
<evidence type="ECO:0000256" key="7">
    <source>
        <dbReference type="PIRSR" id="PIRSR001092-1"/>
    </source>
</evidence>
<dbReference type="Proteomes" id="UP000346198">
    <property type="component" value="Unassembled WGS sequence"/>
</dbReference>
<feature type="domain" description="Glycoside hydrolase family 29 N-terminal" evidence="9">
    <location>
        <begin position="38"/>
        <end position="371"/>
    </location>
</feature>
<dbReference type="EMBL" id="CAAHFH010000001">
    <property type="protein sequence ID" value="VGO19091.1"/>
    <property type="molecule type" value="Genomic_DNA"/>
</dbReference>
<dbReference type="EC" id="3.2.1.51" evidence="3"/>